<feature type="signal peptide" evidence="1">
    <location>
        <begin position="1"/>
        <end position="23"/>
    </location>
</feature>
<keyword evidence="1" id="KW-0732">Signal</keyword>
<evidence type="ECO:0000313" key="2">
    <source>
        <dbReference type="EMBL" id="KAF2075615.1"/>
    </source>
</evidence>
<protein>
    <recommendedName>
        <fullName evidence="4">Carbohydrate binding domain-containing protein</fullName>
    </recommendedName>
</protein>
<evidence type="ECO:0000256" key="1">
    <source>
        <dbReference type="SAM" id="SignalP"/>
    </source>
</evidence>
<organism evidence="2 3">
    <name type="scientific">Polysphondylium violaceum</name>
    <dbReference type="NCBI Taxonomy" id="133409"/>
    <lineage>
        <taxon>Eukaryota</taxon>
        <taxon>Amoebozoa</taxon>
        <taxon>Evosea</taxon>
        <taxon>Eumycetozoa</taxon>
        <taxon>Dictyostelia</taxon>
        <taxon>Dictyosteliales</taxon>
        <taxon>Dictyosteliaceae</taxon>
        <taxon>Polysphondylium</taxon>
    </lineage>
</organism>
<dbReference type="AlphaFoldDB" id="A0A8J4V0G2"/>
<evidence type="ECO:0008006" key="4">
    <source>
        <dbReference type="Google" id="ProtNLM"/>
    </source>
</evidence>
<name>A0A8J4V0G2_9MYCE</name>
<sequence>MKSSTTLLLSLCVIILTSLVCNGQLSGQIFYNLNTASNQLNAFSFSNRQYNTTVVETLGGTHIIAVVQGNYDSYDNRYVVYLDSTEQLNVGYLNVETGNLTNVGTYQIPSYLIVDQLIPSSFGFDVVSQYLYCTVVFNTRVAVLTLDMNSIPSLDYTRVSTTATDATTGTFDPVSGTYFILTVVLNQYYVITYNTQTQMFDNTYPVSSQWPVYSEYQSAIVAYNGLSYIVQLVPPATSYVFQVNLIADKSSLTPLTSINLPSYYYNVNSATINGEFIFFVSSGLNIPNAILGAYQLNGFSTSTIQLPYDISSNDIVFVKN</sequence>
<reference evidence="2" key="1">
    <citation type="submission" date="2020-01" db="EMBL/GenBank/DDBJ databases">
        <title>Development of genomics and gene disruption for Polysphondylium violaceum indicates a role for the polyketide synthase stlB in stalk morphogenesis.</title>
        <authorList>
            <person name="Narita B."/>
            <person name="Kawabe Y."/>
            <person name="Kin K."/>
            <person name="Saito T."/>
            <person name="Gibbs R."/>
            <person name="Kuspa A."/>
            <person name="Muzny D."/>
            <person name="Queller D."/>
            <person name="Richards S."/>
            <person name="Strassman J."/>
            <person name="Sucgang R."/>
            <person name="Worley K."/>
            <person name="Schaap P."/>
        </authorList>
    </citation>
    <scope>NUCLEOTIDE SEQUENCE</scope>
    <source>
        <strain evidence="2">QSvi11</strain>
    </source>
</reference>
<evidence type="ECO:0000313" key="3">
    <source>
        <dbReference type="Proteomes" id="UP000695562"/>
    </source>
</evidence>
<gene>
    <name evidence="2" type="ORF">CYY_003083</name>
</gene>
<feature type="chain" id="PRO_5035153744" description="Carbohydrate binding domain-containing protein" evidence="1">
    <location>
        <begin position="24"/>
        <end position="320"/>
    </location>
</feature>
<keyword evidence="3" id="KW-1185">Reference proteome</keyword>
<dbReference type="Proteomes" id="UP000695562">
    <property type="component" value="Unassembled WGS sequence"/>
</dbReference>
<proteinExistence type="predicted"/>
<dbReference type="EMBL" id="AJWJ01000092">
    <property type="protein sequence ID" value="KAF2075615.1"/>
    <property type="molecule type" value="Genomic_DNA"/>
</dbReference>
<comment type="caution">
    <text evidence="2">The sequence shown here is derived from an EMBL/GenBank/DDBJ whole genome shotgun (WGS) entry which is preliminary data.</text>
</comment>
<accession>A0A8J4V0G2</accession>